<evidence type="ECO:0000256" key="7">
    <source>
        <dbReference type="ARBA" id="ARBA00022989"/>
    </source>
</evidence>
<dbReference type="InterPro" id="IPR032675">
    <property type="entry name" value="LRR_dom_sf"/>
</dbReference>
<evidence type="ECO:0000256" key="11">
    <source>
        <dbReference type="ARBA" id="ARBA00037847"/>
    </source>
</evidence>
<keyword evidence="3" id="KW-0433">Leucine-rich repeat</keyword>
<keyword evidence="4" id="KW-0812">Transmembrane</keyword>
<evidence type="ECO:0000313" key="16">
    <source>
        <dbReference type="Proteomes" id="UP001302349"/>
    </source>
</evidence>
<organism evidence="15 16">
    <name type="scientific">Imperialibacter roseus</name>
    <dbReference type="NCBI Taxonomy" id="1324217"/>
    <lineage>
        <taxon>Bacteria</taxon>
        <taxon>Pseudomonadati</taxon>
        <taxon>Bacteroidota</taxon>
        <taxon>Cytophagia</taxon>
        <taxon>Cytophagales</taxon>
        <taxon>Flammeovirgaceae</taxon>
        <taxon>Imperialibacter</taxon>
    </lineage>
</organism>
<evidence type="ECO:0000259" key="13">
    <source>
        <dbReference type="Pfam" id="PF18962"/>
    </source>
</evidence>
<feature type="signal peptide" evidence="12">
    <location>
        <begin position="1"/>
        <end position="19"/>
    </location>
</feature>
<dbReference type="SUPFAM" id="SSF52058">
    <property type="entry name" value="L domain-like"/>
    <property type="match status" value="1"/>
</dbReference>
<feature type="domain" description="Secretion system C-terminal sorting" evidence="13">
    <location>
        <begin position="1654"/>
        <end position="1720"/>
    </location>
</feature>
<keyword evidence="8" id="KW-0472">Membrane</keyword>
<comment type="subcellular location">
    <subcellularLocation>
        <location evidence="1">Cell membrane</location>
    </subcellularLocation>
    <subcellularLocation>
        <location evidence="11">Endomembrane system</location>
        <topology evidence="11">Single-pass membrane protein</topology>
    </subcellularLocation>
</comment>
<reference evidence="15 16" key="1">
    <citation type="journal article" date="2023" name="Microbiol. Resour. Announc.">
        <title>Complete Genome Sequence of Imperialibacter roseus strain P4T.</title>
        <authorList>
            <person name="Tizabi D.R."/>
            <person name="Bachvaroff T."/>
            <person name="Hill R.T."/>
        </authorList>
    </citation>
    <scope>NUCLEOTIDE SEQUENCE [LARGE SCALE GENOMIC DNA]</scope>
    <source>
        <strain evidence="15 16">P4T</strain>
    </source>
</reference>
<evidence type="ECO:0000256" key="8">
    <source>
        <dbReference type="ARBA" id="ARBA00023136"/>
    </source>
</evidence>
<dbReference type="PANTHER" id="PTHR48052:SF8">
    <property type="entry name" value="LRR RECEPTOR-LIKE SERINE_THREONINE-PROTEIN KINASE FLS2"/>
    <property type="match status" value="1"/>
</dbReference>
<dbReference type="Gene3D" id="3.80.10.10">
    <property type="entry name" value="Ribonuclease Inhibitor"/>
    <property type="match status" value="3"/>
</dbReference>
<feature type="chain" id="PRO_5046645169" evidence="12">
    <location>
        <begin position="20"/>
        <end position="1735"/>
    </location>
</feature>
<dbReference type="InterPro" id="IPR001611">
    <property type="entry name" value="Leu-rich_rpt"/>
</dbReference>
<keyword evidence="2" id="KW-1003">Cell membrane</keyword>
<keyword evidence="7" id="KW-1133">Transmembrane helix</keyword>
<keyword evidence="9" id="KW-0675">Receptor</keyword>
<dbReference type="InterPro" id="IPR003591">
    <property type="entry name" value="Leu-rich_rpt_typical-subtyp"/>
</dbReference>
<evidence type="ECO:0000256" key="5">
    <source>
        <dbReference type="ARBA" id="ARBA00022729"/>
    </source>
</evidence>
<evidence type="ECO:0000256" key="3">
    <source>
        <dbReference type="ARBA" id="ARBA00022614"/>
    </source>
</evidence>
<dbReference type="PROSITE" id="PS51450">
    <property type="entry name" value="LRR"/>
    <property type="match status" value="3"/>
</dbReference>
<dbReference type="InterPro" id="IPR026444">
    <property type="entry name" value="Secre_tail"/>
</dbReference>
<dbReference type="RefSeq" id="WP_317488846.1">
    <property type="nucleotide sequence ID" value="NZ_CP136051.1"/>
</dbReference>
<evidence type="ECO:0000256" key="4">
    <source>
        <dbReference type="ARBA" id="ARBA00022692"/>
    </source>
</evidence>
<evidence type="ECO:0000313" key="15">
    <source>
        <dbReference type="EMBL" id="WOK06109.1"/>
    </source>
</evidence>
<dbReference type="Gene3D" id="2.60.40.10">
    <property type="entry name" value="Immunoglobulins"/>
    <property type="match status" value="4"/>
</dbReference>
<dbReference type="Pfam" id="PF19078">
    <property type="entry name" value="Big_12"/>
    <property type="match status" value="1"/>
</dbReference>
<dbReference type="InterPro" id="IPR044048">
    <property type="entry name" value="Big_12"/>
</dbReference>
<keyword evidence="16" id="KW-1185">Reference proteome</keyword>
<keyword evidence="6" id="KW-0677">Repeat</keyword>
<protein>
    <submittedName>
        <fullName evidence="15">T9SS type A sorting domain-containing protein</fullName>
    </submittedName>
</protein>
<proteinExistence type="predicted"/>
<evidence type="ECO:0000256" key="9">
    <source>
        <dbReference type="ARBA" id="ARBA00023170"/>
    </source>
</evidence>
<evidence type="ECO:0000256" key="2">
    <source>
        <dbReference type="ARBA" id="ARBA00022475"/>
    </source>
</evidence>
<evidence type="ECO:0000259" key="14">
    <source>
        <dbReference type="Pfam" id="PF19078"/>
    </source>
</evidence>
<dbReference type="NCBIfam" id="TIGR04183">
    <property type="entry name" value="Por_Secre_tail"/>
    <property type="match status" value="1"/>
</dbReference>
<keyword evidence="5 12" id="KW-0732">Signal</keyword>
<feature type="domain" description="Bacterial Ig-like" evidence="14">
    <location>
        <begin position="904"/>
        <end position="995"/>
    </location>
</feature>
<dbReference type="InterPro" id="IPR013783">
    <property type="entry name" value="Ig-like_fold"/>
</dbReference>
<evidence type="ECO:0000256" key="1">
    <source>
        <dbReference type="ARBA" id="ARBA00004236"/>
    </source>
</evidence>
<keyword evidence="10" id="KW-0325">Glycoprotein</keyword>
<evidence type="ECO:0000256" key="10">
    <source>
        <dbReference type="ARBA" id="ARBA00023180"/>
    </source>
</evidence>
<sequence length="1735" mass="187194">MKRLLSFLGLICCAQFGLAQAPQITAMEYYVDADPGFGGGTSVFFTPAAQVDFNFAVPTGSLTPGVHTLYVRTMDENNVWSHFERRAFFISQSTTETRNNIVSMEYYLDSDPGQGNGTPVAVTPSADVDVFELIPTAFLSSGFHNIYFRVQDASGQWSAAEHRPFFISQSTSEIRNDIDAVEYFIDVDPGQGNGVAVAVTPSTDVDLLEQIPTSSLSAGFHSVYFRVRDASGQWSATEHRPFFISQSTSEIRNDIDAVEYFIDVDPGQGNGVAVAVTPSTDVDLLEQIPTSSLGTGFHTVYFRVRDASGQWSATEHRPFFITTSSVEGQNTITSLEYFFDVDPGYGNGLALVISPGTQVDAAIPIPIESLSLGMHTLHIRALDDKGQWSHIESSPFFRDGTRLITTVEYAIDTDPGAGQATEVVVASPQNPIDENVSIPIAVNSFSSGSHNLLTRVKDGNGAWSLTNTTAFELLGFSLMIDSVALDSIYRKTDGASWVNSTNWFNVDLNTWYGIDTLGGRVQAVSLSSNNLEGKFPYELAYLSEAASIDLSGNFLADSVPEQIVNLQALTSFNISNNELTHLPDMSSLGLLASFDVSNNRFTFEDLEPNVGIITVNAGQKPFGLSQTIGLNAGDSQTLAFAVGGINNEYQWEKDGEDIVGATTDTYEITNFGPLNLGVYKLRVTNTVVMGLTLISEPITIKSPASVLSITRNDANPNNFSSVSWTVAFDQPVTGVSEANFSLVESGVASPILIAVSDADGVNWVVAAEFGAAGGTLGLDFTDNAGVLPSVINIPFNGEVYSIDNIPATADSVIVQSGPLNLDSQLLDFDILNGEIGATFEYFINSEADSSALTISGSNTISSDPERLTEIDLASLADGIFSVKVVLTDSLGNRGDTISTEGLKDIVPPTATLTYSLPQPSITGVIPVDVQFSEAVTNLTSQDFEVLNGVVDTIVRTNASNYQLILLVTADIALLQASLRSVGVTDLAGNLAENSNVLEIRKIKDGVIASDSLALVSLYNSLDGANWVNNTNWLAPGQKVENWFGVTASLSRITGIDLVANGLRGGLPDDILVLDSLKTLDISNNQISRLPNLTSMALSTTNVANNVLDFASLEFNMGLASFTFSPQSALLTFTDTLQERGESLILDRQVGGSANNYQWFKNDLSLEGAAGFNHTIDFPTFADEGNYYVEVTSSIVPGLTLTTKPVALRVSSLERDRLLLEELYSLTSGEAWINNSGWNTADLSSWFGITVASDRVTGIDLPANNLSGDLPKFLGDMRKLTSINLSGNEITSLPVLTNIIQLTMLNVSNNRLQFDDLEPNINIPSLNYSPQKLAGVMLEELIPVGADYLLSVSIGGSANSHQWFRNGVEVEEGNAAEYTIAGIDFATMGDYQLEVTNARVPGLTIKSSVQQVLATANLSGKITDKSELPVNDAFGALLIVKAGAYDTTGHFRSGPNGTFVIEDVVLGDYLLYAEQDIEVFLPSFYKSTIDWAFADLLQLRGNVGELVLTMEGVLPVLTPVDGDNTFSGLFESDFGDDGARVFDRKRVKGAGVSLSRSRFRAKDNDEGYELIAYVQTDETGQFEMNNLPDGDYRVNIQYPGIPMDPTSFIEFQLGGGNGVEQNSIRINALATPTSIVVTKVEETGIYLDYFKGLTVYPNPANKFLTIRYEKLVRGEIVADLIDLTGQTIRSANLEPGSDRQVLLDVDDVKAGMYILRFYDTTGNGGSVISLRIIISR</sequence>
<dbReference type="Pfam" id="PF18962">
    <property type="entry name" value="Por_Secre_tail"/>
    <property type="match status" value="1"/>
</dbReference>
<dbReference type="SUPFAM" id="SSF49478">
    <property type="entry name" value="Cna protein B-type domain"/>
    <property type="match status" value="1"/>
</dbReference>
<name>A0ABZ0IM57_9BACT</name>
<evidence type="ECO:0000256" key="12">
    <source>
        <dbReference type="SAM" id="SignalP"/>
    </source>
</evidence>
<accession>A0ABZ0IM57</accession>
<gene>
    <name evidence="15" type="ORF">RT717_23825</name>
</gene>
<dbReference type="SMART" id="SM00364">
    <property type="entry name" value="LRR_BAC"/>
    <property type="match status" value="3"/>
</dbReference>
<evidence type="ECO:0000256" key="6">
    <source>
        <dbReference type="ARBA" id="ARBA00022737"/>
    </source>
</evidence>
<dbReference type="PANTHER" id="PTHR48052">
    <property type="entry name" value="UNNAMED PRODUCT"/>
    <property type="match status" value="1"/>
</dbReference>
<dbReference type="EMBL" id="CP136051">
    <property type="protein sequence ID" value="WOK06109.1"/>
    <property type="molecule type" value="Genomic_DNA"/>
</dbReference>
<dbReference type="Pfam" id="PF00560">
    <property type="entry name" value="LRR_1"/>
    <property type="match status" value="1"/>
</dbReference>
<dbReference type="SMART" id="SM00369">
    <property type="entry name" value="LRR_TYP"/>
    <property type="match status" value="3"/>
</dbReference>
<dbReference type="Proteomes" id="UP001302349">
    <property type="component" value="Chromosome"/>
</dbReference>